<gene>
    <name evidence="2" type="ORF">D0862_10576</name>
</gene>
<dbReference type="Gene3D" id="3.30.710.10">
    <property type="entry name" value="Potassium Channel Kv1.1, Chain A"/>
    <property type="match status" value="1"/>
</dbReference>
<dbReference type="PANTHER" id="PTHR47843:SF5">
    <property type="entry name" value="BTB_POZ DOMAIN PROTEIN"/>
    <property type="match status" value="1"/>
</dbReference>
<accession>A0A3M7FHC1</accession>
<dbReference type="CDD" id="cd18186">
    <property type="entry name" value="BTB_POZ_ZBTB_KLHL-like"/>
    <property type="match status" value="1"/>
</dbReference>
<evidence type="ECO:0000259" key="1">
    <source>
        <dbReference type="PROSITE" id="PS50097"/>
    </source>
</evidence>
<evidence type="ECO:0000313" key="3">
    <source>
        <dbReference type="Proteomes" id="UP000281468"/>
    </source>
</evidence>
<evidence type="ECO:0000313" key="2">
    <source>
        <dbReference type="EMBL" id="RMY87881.1"/>
    </source>
</evidence>
<sequence>MTPRQHELLFNFWSLDTAQRIPSYRKPVPYHTGHDNTESDPPFEAFNIAKMPEDNAPSVKEALQKCFETGEYADMTITCSGRTWQVHKVVVCSQVPFFAKAVTGKFKEARNSCIDLVGDDPSTVDVMLRWLYYGTLHFQECWPSDMCGTRFLARCYKIADKYLLADLRTSASQKLRSTLMDSNWSEEDVLALVASLSAGADEQSKAAP</sequence>
<dbReference type="InterPro" id="IPR011333">
    <property type="entry name" value="SKP1/BTB/POZ_sf"/>
</dbReference>
<dbReference type="SUPFAM" id="SSF54695">
    <property type="entry name" value="POZ domain"/>
    <property type="match status" value="1"/>
</dbReference>
<proteinExistence type="predicted"/>
<dbReference type="Proteomes" id="UP000281468">
    <property type="component" value="Unassembled WGS sequence"/>
</dbReference>
<dbReference type="Pfam" id="PF00651">
    <property type="entry name" value="BTB"/>
    <property type="match status" value="1"/>
</dbReference>
<comment type="caution">
    <text evidence="2">The sequence shown here is derived from an EMBL/GenBank/DDBJ whole genome shotgun (WGS) entry which is preliminary data.</text>
</comment>
<reference evidence="2 3" key="1">
    <citation type="journal article" date="2018" name="BMC Genomics">
        <title>Genomic evidence for intraspecific hybridization in a clonal and extremely halotolerant yeast.</title>
        <authorList>
            <person name="Gostincar C."/>
            <person name="Stajich J.E."/>
            <person name="Zupancic J."/>
            <person name="Zalar P."/>
            <person name="Gunde-Cimerman N."/>
        </authorList>
    </citation>
    <scope>NUCLEOTIDE SEQUENCE [LARGE SCALE GENOMIC DNA]</scope>
    <source>
        <strain evidence="2 3">EXF-171</strain>
    </source>
</reference>
<dbReference type="InterPro" id="IPR000210">
    <property type="entry name" value="BTB/POZ_dom"/>
</dbReference>
<feature type="domain" description="BTB" evidence="1">
    <location>
        <begin position="73"/>
        <end position="140"/>
    </location>
</feature>
<dbReference type="AlphaFoldDB" id="A0A3M7FHC1"/>
<dbReference type="PANTHER" id="PTHR47843">
    <property type="entry name" value="BTB DOMAIN-CONTAINING PROTEIN-RELATED"/>
    <property type="match status" value="1"/>
</dbReference>
<protein>
    <recommendedName>
        <fullName evidence="1">BTB domain-containing protein</fullName>
    </recommendedName>
</protein>
<dbReference type="EMBL" id="QWIQ01000427">
    <property type="protein sequence ID" value="RMY87881.1"/>
    <property type="molecule type" value="Genomic_DNA"/>
</dbReference>
<dbReference type="PROSITE" id="PS50097">
    <property type="entry name" value="BTB"/>
    <property type="match status" value="1"/>
</dbReference>
<dbReference type="VEuPathDB" id="FungiDB:BTJ68_09256"/>
<organism evidence="2 3">
    <name type="scientific">Hortaea werneckii</name>
    <name type="common">Black yeast</name>
    <name type="synonym">Cladosporium werneckii</name>
    <dbReference type="NCBI Taxonomy" id="91943"/>
    <lineage>
        <taxon>Eukaryota</taxon>
        <taxon>Fungi</taxon>
        <taxon>Dikarya</taxon>
        <taxon>Ascomycota</taxon>
        <taxon>Pezizomycotina</taxon>
        <taxon>Dothideomycetes</taxon>
        <taxon>Dothideomycetidae</taxon>
        <taxon>Mycosphaerellales</taxon>
        <taxon>Teratosphaeriaceae</taxon>
        <taxon>Hortaea</taxon>
    </lineage>
</organism>
<name>A0A3M7FHC1_HORWE</name>